<dbReference type="EC" id="5.3.4.1" evidence="5"/>
<feature type="signal peptide" evidence="14">
    <location>
        <begin position="1"/>
        <end position="22"/>
    </location>
</feature>
<evidence type="ECO:0000256" key="3">
    <source>
        <dbReference type="ARBA" id="ARBA00004319"/>
    </source>
</evidence>
<evidence type="ECO:0000313" key="16">
    <source>
        <dbReference type="EMBL" id="KAK0136343.1"/>
    </source>
</evidence>
<dbReference type="PROSITE" id="PS00194">
    <property type="entry name" value="THIOREDOXIN_1"/>
    <property type="match status" value="1"/>
</dbReference>
<keyword evidence="8" id="KW-0677">Repeat</keyword>
<evidence type="ECO:0000256" key="1">
    <source>
        <dbReference type="ARBA" id="ARBA00001182"/>
    </source>
</evidence>
<comment type="caution">
    <text evidence="16">The sequence shown here is derived from an EMBL/GenBank/DDBJ whole genome shotgun (WGS) entry which is preliminary data.</text>
</comment>
<name>A0AA47M9X5_MERPO</name>
<dbReference type="EMBL" id="JAOPHQ010005170">
    <property type="protein sequence ID" value="KAK0136343.1"/>
    <property type="molecule type" value="Genomic_DNA"/>
</dbReference>
<proteinExistence type="inferred from homology"/>
<reference evidence="16" key="1">
    <citation type="journal article" date="2023" name="Front. Mar. Sci.">
        <title>A new Merluccius polli reference genome to investigate the effects of global change in West African waters.</title>
        <authorList>
            <person name="Mateo J.L."/>
            <person name="Blanco-Fernandez C."/>
            <person name="Garcia-Vazquez E."/>
            <person name="Machado-Schiaffino G."/>
        </authorList>
    </citation>
    <scope>NUCLEOTIDE SEQUENCE</scope>
    <source>
        <strain evidence="16">C29</strain>
        <tissue evidence="16">Fin</tissue>
    </source>
</reference>
<keyword evidence="12 13" id="KW-0676">Redox-active center</keyword>
<dbReference type="CDD" id="cd02961">
    <property type="entry name" value="PDI_a_family"/>
    <property type="match status" value="1"/>
</dbReference>
<evidence type="ECO:0000256" key="2">
    <source>
        <dbReference type="ARBA" id="ARBA00004223"/>
    </source>
</evidence>
<evidence type="ECO:0000256" key="5">
    <source>
        <dbReference type="ARBA" id="ARBA00012723"/>
    </source>
</evidence>
<evidence type="ECO:0000256" key="13">
    <source>
        <dbReference type="PIRSR" id="PIRSR605792-51"/>
    </source>
</evidence>
<keyword evidence="7 14" id="KW-0732">Signal</keyword>
<feature type="chain" id="PRO_5041244411" description="Protein disulfide-isomerase A3" evidence="14">
    <location>
        <begin position="23"/>
        <end position="490"/>
    </location>
</feature>
<dbReference type="InterPro" id="IPR036249">
    <property type="entry name" value="Thioredoxin-like_sf"/>
</dbReference>
<sequence length="490" mass="55513">MRCGGVALLLLAAVALTTLCERRDVLELGDADFDYLAAEHETMLVMFYAPWCGHCKKLSPDFAKAASWLKGSVQLAKVDCTANADTCRGFGASAYPLLKVFRNGVDSGTYDGPRTAEGMVHYMKKQTGPDSVLLRTEEDLQAFINNYDASIVGFFQPDSAGLPEYLKAAALLREQFRFAHSSDPSLGQPYSLQQQGVLLFRPPRLSSRFEEDSVLYKDHVTVASLRRFIRDNLYGLCPHLTLENKDRLRVRDLLTVYYDLDYRLNPTGSKYWRNRVLKVVSRYSSRGLSFAVANKNDFLSELEEDFGLGMSEGAELPLVTIQTRLGHKYTMREEFTRDGSSLERFLDDYFSGLLKRYIKSQSIPENNNSPVKVVVAESFEDVVNQPDKDVLLQFFSPRCPHCKKLSPVYIELAQQLYLDPNIIIAEMDATANDVPLGYDVQGFPTIYFAPAGKKDQPIRYEGTRELKDFVKFLKRESRRPLVLNGVREEL</sequence>
<dbReference type="Gene3D" id="3.40.30.10">
    <property type="entry name" value="Glutaredoxin"/>
    <property type="match status" value="4"/>
</dbReference>
<dbReference type="Pfam" id="PF13848">
    <property type="entry name" value="Thioredoxin_6"/>
    <property type="match status" value="1"/>
</dbReference>
<feature type="disulfide bond" description="Redox-active" evidence="13">
    <location>
        <begin position="52"/>
        <end position="55"/>
    </location>
</feature>
<gene>
    <name evidence="16" type="primary">PDIA3_1</name>
    <name evidence="16" type="ORF">N1851_027753</name>
</gene>
<evidence type="ECO:0000256" key="6">
    <source>
        <dbReference type="ARBA" id="ARBA00022313"/>
    </source>
</evidence>
<accession>A0AA47M9X5</accession>
<comment type="subcellular location">
    <subcellularLocation>
        <location evidence="3">Endoplasmic reticulum lumen</location>
    </subcellularLocation>
    <subcellularLocation>
        <location evidence="2">Melanosome</location>
    </subcellularLocation>
</comment>
<dbReference type="FunFam" id="3.40.30.10:FF:000017">
    <property type="entry name" value="Protein disulfide-isomerase A4"/>
    <property type="match status" value="1"/>
</dbReference>
<keyword evidence="11" id="KW-0413">Isomerase</keyword>
<evidence type="ECO:0000256" key="11">
    <source>
        <dbReference type="ARBA" id="ARBA00023235"/>
    </source>
</evidence>
<dbReference type="Pfam" id="PF00085">
    <property type="entry name" value="Thioredoxin"/>
    <property type="match status" value="2"/>
</dbReference>
<dbReference type="NCBIfam" id="TIGR01130">
    <property type="entry name" value="ER_PDI_fam"/>
    <property type="match status" value="1"/>
</dbReference>
<keyword evidence="9" id="KW-0256">Endoplasmic reticulum</keyword>
<dbReference type="PANTHER" id="PTHR18929">
    <property type="entry name" value="PROTEIN DISULFIDE ISOMERASE"/>
    <property type="match status" value="1"/>
</dbReference>
<evidence type="ECO:0000256" key="12">
    <source>
        <dbReference type="ARBA" id="ARBA00023284"/>
    </source>
</evidence>
<dbReference type="CDD" id="cd02995">
    <property type="entry name" value="PDI_a_PDI_a'_C"/>
    <property type="match status" value="1"/>
</dbReference>
<dbReference type="InterPro" id="IPR017937">
    <property type="entry name" value="Thioredoxin_CS"/>
</dbReference>
<comment type="similarity">
    <text evidence="4">Belongs to the protein disulfide isomerase family.</text>
</comment>
<dbReference type="CDD" id="cd03073">
    <property type="entry name" value="PDI_b'_ERp72_ERp57"/>
    <property type="match status" value="1"/>
</dbReference>
<dbReference type="GO" id="GO:0003756">
    <property type="term" value="F:protein disulfide isomerase activity"/>
    <property type="evidence" value="ECO:0007669"/>
    <property type="project" value="UniProtKB-EC"/>
</dbReference>
<evidence type="ECO:0000256" key="9">
    <source>
        <dbReference type="ARBA" id="ARBA00022824"/>
    </source>
</evidence>
<comment type="catalytic activity">
    <reaction evidence="1">
        <text>Catalyzes the rearrangement of -S-S- bonds in proteins.</text>
        <dbReference type="EC" id="5.3.4.1"/>
    </reaction>
</comment>
<dbReference type="PROSITE" id="PS51352">
    <property type="entry name" value="THIOREDOXIN_2"/>
    <property type="match status" value="2"/>
</dbReference>
<organism evidence="16 17">
    <name type="scientific">Merluccius polli</name>
    <name type="common">Benguela hake</name>
    <name type="synonym">Merluccius cadenati</name>
    <dbReference type="NCBI Taxonomy" id="89951"/>
    <lineage>
        <taxon>Eukaryota</taxon>
        <taxon>Metazoa</taxon>
        <taxon>Chordata</taxon>
        <taxon>Craniata</taxon>
        <taxon>Vertebrata</taxon>
        <taxon>Euteleostomi</taxon>
        <taxon>Actinopterygii</taxon>
        <taxon>Neopterygii</taxon>
        <taxon>Teleostei</taxon>
        <taxon>Neoteleostei</taxon>
        <taxon>Acanthomorphata</taxon>
        <taxon>Zeiogadaria</taxon>
        <taxon>Gadariae</taxon>
        <taxon>Gadiformes</taxon>
        <taxon>Gadoidei</taxon>
        <taxon>Merlucciidae</taxon>
        <taxon>Merluccius</taxon>
    </lineage>
</organism>
<dbReference type="GO" id="GO:0034976">
    <property type="term" value="P:response to endoplasmic reticulum stress"/>
    <property type="evidence" value="ECO:0007669"/>
    <property type="project" value="TreeGrafter"/>
</dbReference>
<evidence type="ECO:0000256" key="7">
    <source>
        <dbReference type="ARBA" id="ARBA00022729"/>
    </source>
</evidence>
<evidence type="ECO:0000256" key="8">
    <source>
        <dbReference type="ARBA" id="ARBA00022737"/>
    </source>
</evidence>
<dbReference type="SUPFAM" id="SSF52833">
    <property type="entry name" value="Thioredoxin-like"/>
    <property type="match status" value="4"/>
</dbReference>
<keyword evidence="17" id="KW-1185">Reference proteome</keyword>
<dbReference type="Proteomes" id="UP001174136">
    <property type="component" value="Unassembled WGS sequence"/>
</dbReference>
<feature type="domain" description="Thioredoxin" evidence="15">
    <location>
        <begin position="8"/>
        <end position="128"/>
    </location>
</feature>
<feature type="domain" description="Thioredoxin" evidence="15">
    <location>
        <begin position="352"/>
        <end position="478"/>
    </location>
</feature>
<dbReference type="FunFam" id="3.40.30.10:FF:000054">
    <property type="entry name" value="Disulfide-isomerase A3"/>
    <property type="match status" value="1"/>
</dbReference>
<evidence type="ECO:0000256" key="4">
    <source>
        <dbReference type="ARBA" id="ARBA00006347"/>
    </source>
</evidence>
<dbReference type="FunFam" id="3.40.30.10:FF:000045">
    <property type="entry name" value="Disulfide-isomerase A3"/>
    <property type="match status" value="1"/>
</dbReference>
<feature type="disulfide bond" description="Redox-active" evidence="13">
    <location>
        <begin position="399"/>
        <end position="402"/>
    </location>
</feature>
<dbReference type="PANTHER" id="PTHR18929:SF45">
    <property type="entry name" value="PROTEIN DISULFIDE-ISOMERASE"/>
    <property type="match status" value="1"/>
</dbReference>
<dbReference type="GO" id="GO:0042470">
    <property type="term" value="C:melanosome"/>
    <property type="evidence" value="ECO:0007669"/>
    <property type="project" value="UniProtKB-SubCell"/>
</dbReference>
<evidence type="ECO:0000256" key="14">
    <source>
        <dbReference type="SAM" id="SignalP"/>
    </source>
</evidence>
<dbReference type="InterPro" id="IPR005792">
    <property type="entry name" value="Prot_disulphide_isomerase"/>
</dbReference>
<evidence type="ECO:0000256" key="10">
    <source>
        <dbReference type="ARBA" id="ARBA00023157"/>
    </source>
</evidence>
<dbReference type="AlphaFoldDB" id="A0AA47M9X5"/>
<evidence type="ECO:0000313" key="17">
    <source>
        <dbReference type="Proteomes" id="UP001174136"/>
    </source>
</evidence>
<protein>
    <recommendedName>
        <fullName evidence="6">Protein disulfide-isomerase A3</fullName>
        <ecNumber evidence="5">5.3.4.1</ecNumber>
    </recommendedName>
</protein>
<evidence type="ECO:0000259" key="15">
    <source>
        <dbReference type="PROSITE" id="PS51352"/>
    </source>
</evidence>
<dbReference type="InterPro" id="IPR013766">
    <property type="entry name" value="Thioredoxin_domain"/>
</dbReference>
<dbReference type="GO" id="GO:0005788">
    <property type="term" value="C:endoplasmic reticulum lumen"/>
    <property type="evidence" value="ECO:0007669"/>
    <property type="project" value="UniProtKB-SubCell"/>
</dbReference>
<dbReference type="GO" id="GO:0009986">
    <property type="term" value="C:cell surface"/>
    <property type="evidence" value="ECO:0007669"/>
    <property type="project" value="TreeGrafter"/>
</dbReference>
<keyword evidence="10 13" id="KW-1015">Disulfide bond</keyword>
<dbReference type="GO" id="GO:0006457">
    <property type="term" value="P:protein folding"/>
    <property type="evidence" value="ECO:0007669"/>
    <property type="project" value="TreeGrafter"/>
</dbReference>
<dbReference type="FunFam" id="3.40.30.10:FF:000077">
    <property type="entry name" value="Protein disulfide-isomerase"/>
    <property type="match status" value="1"/>
</dbReference>